<evidence type="ECO:0000256" key="1">
    <source>
        <dbReference type="SAM" id="Phobius"/>
    </source>
</evidence>
<accession>A0ABX5MZ75</accession>
<comment type="caution">
    <text evidence="2">The sequence shown here is derived from an EMBL/GenBank/DDBJ whole genome shotgun (WGS) entry which is preliminary data.</text>
</comment>
<evidence type="ECO:0000313" key="2">
    <source>
        <dbReference type="EMBL" id="PXY84152.1"/>
    </source>
</evidence>
<dbReference type="EMBL" id="QGLG01000002">
    <property type="protein sequence ID" value="PXY84152.1"/>
    <property type="molecule type" value="Genomic_DNA"/>
</dbReference>
<keyword evidence="3" id="KW-1185">Reference proteome</keyword>
<name>A0ABX5MZ75_9LACO</name>
<protein>
    <recommendedName>
        <fullName evidence="4">Immunity protein</fullName>
    </recommendedName>
</protein>
<keyword evidence="1" id="KW-0472">Membrane</keyword>
<evidence type="ECO:0000313" key="3">
    <source>
        <dbReference type="Proteomes" id="UP000247698"/>
    </source>
</evidence>
<dbReference type="RefSeq" id="WP_110445772.1">
    <property type="nucleotide sequence ID" value="NZ_QGLG01000002.1"/>
</dbReference>
<dbReference type="Proteomes" id="UP000247698">
    <property type="component" value="Unassembled WGS sequence"/>
</dbReference>
<evidence type="ECO:0008006" key="4">
    <source>
        <dbReference type="Google" id="ProtNLM"/>
    </source>
</evidence>
<gene>
    <name evidence="2" type="ORF">DK873_03070</name>
</gene>
<organism evidence="2 3">
    <name type="scientific">Lactobacillus melliventris</name>
    <dbReference type="NCBI Taxonomy" id="1218507"/>
    <lineage>
        <taxon>Bacteria</taxon>
        <taxon>Bacillati</taxon>
        <taxon>Bacillota</taxon>
        <taxon>Bacilli</taxon>
        <taxon>Lactobacillales</taxon>
        <taxon>Lactobacillaceae</taxon>
        <taxon>Lactobacillus</taxon>
    </lineage>
</organism>
<sequence>MTNFFNGIIFQKIMGVVLLLLAGFELVSSYKYTRSILQNGTSNGFSILAIAFAFFFGLVLFCGGIICLFYHF</sequence>
<feature type="transmembrane region" description="Helical" evidence="1">
    <location>
        <begin position="45"/>
        <end position="70"/>
    </location>
</feature>
<keyword evidence="1" id="KW-1133">Transmembrane helix</keyword>
<proteinExistence type="predicted"/>
<reference evidence="2 3" key="1">
    <citation type="submission" date="2018-05" db="EMBL/GenBank/DDBJ databases">
        <title>Reference genomes for bee gut microbiota database.</title>
        <authorList>
            <person name="Ellegaard K.M."/>
        </authorList>
    </citation>
    <scope>NUCLEOTIDE SEQUENCE [LARGE SCALE GENOMIC DNA]</scope>
    <source>
        <strain evidence="2 3">ESL0184</strain>
    </source>
</reference>
<keyword evidence="1" id="KW-0812">Transmembrane</keyword>